<reference evidence="2 3" key="1">
    <citation type="submission" date="2015-07" db="EMBL/GenBank/DDBJ databases">
        <title>Whole genome sequencing of Bosea vaviloviae isolated from cave pool.</title>
        <authorList>
            <person name="Tan N.E.H."/>
            <person name="Lee Y.P."/>
            <person name="Gan H.M."/>
            <person name="Barton H."/>
            <person name="Savka M.A."/>
        </authorList>
    </citation>
    <scope>NUCLEOTIDE SEQUENCE [LARGE SCALE GENOMIC DNA]</scope>
    <source>
        <strain evidence="2 3">SD260</strain>
    </source>
</reference>
<sequence length="82" mass="8788">MSTEKKPYRVTNMAGFFVAGVKVPATRDEDGNLVPIVGHVLRLTEDEAKYELLSGSIELADEPAEQAPLAPPAKPAKKTKGP</sequence>
<dbReference type="EMBL" id="LGSZ01000040">
    <property type="protein sequence ID" value="KPH80521.1"/>
    <property type="molecule type" value="Genomic_DNA"/>
</dbReference>
<protein>
    <submittedName>
        <fullName evidence="2">Uncharacterized protein</fullName>
    </submittedName>
</protein>
<evidence type="ECO:0000313" key="3">
    <source>
        <dbReference type="Proteomes" id="UP000037822"/>
    </source>
</evidence>
<accession>A0A0N1F603</accession>
<keyword evidence="3" id="KW-1185">Reference proteome</keyword>
<dbReference type="PATRIC" id="fig|1526658.3.peg.3855"/>
<evidence type="ECO:0000313" key="2">
    <source>
        <dbReference type="EMBL" id="KPH80521.1"/>
    </source>
</evidence>
<dbReference type="AlphaFoldDB" id="A0A0N1F603"/>
<dbReference type="OrthoDB" id="8163811at2"/>
<comment type="caution">
    <text evidence="2">The sequence shown here is derived from an EMBL/GenBank/DDBJ whole genome shotgun (WGS) entry which is preliminary data.</text>
</comment>
<feature type="region of interest" description="Disordered" evidence="1">
    <location>
        <begin position="61"/>
        <end position="82"/>
    </location>
</feature>
<dbReference type="Proteomes" id="UP000037822">
    <property type="component" value="Unassembled WGS sequence"/>
</dbReference>
<evidence type="ECO:0000256" key="1">
    <source>
        <dbReference type="SAM" id="MobiDB-lite"/>
    </source>
</evidence>
<name>A0A0N1F603_9HYPH</name>
<proteinExistence type="predicted"/>
<dbReference type="RefSeq" id="WP_054209315.1">
    <property type="nucleotide sequence ID" value="NZ_LGSZ01000040.1"/>
</dbReference>
<gene>
    <name evidence="2" type="ORF">AE618_12110</name>
</gene>
<organism evidence="2 3">
    <name type="scientific">Bosea vaviloviae</name>
    <dbReference type="NCBI Taxonomy" id="1526658"/>
    <lineage>
        <taxon>Bacteria</taxon>
        <taxon>Pseudomonadati</taxon>
        <taxon>Pseudomonadota</taxon>
        <taxon>Alphaproteobacteria</taxon>
        <taxon>Hyphomicrobiales</taxon>
        <taxon>Boseaceae</taxon>
        <taxon>Bosea</taxon>
    </lineage>
</organism>